<dbReference type="InterPro" id="IPR055314">
    <property type="entry name" value="At2g29880-like"/>
</dbReference>
<organism evidence="2">
    <name type="scientific">Brassica cretica</name>
    <name type="common">Mustard</name>
    <dbReference type="NCBI Taxonomy" id="69181"/>
    <lineage>
        <taxon>Eukaryota</taxon>
        <taxon>Viridiplantae</taxon>
        <taxon>Streptophyta</taxon>
        <taxon>Embryophyta</taxon>
        <taxon>Tracheophyta</taxon>
        <taxon>Spermatophyta</taxon>
        <taxon>Magnoliopsida</taxon>
        <taxon>eudicotyledons</taxon>
        <taxon>Gunneridae</taxon>
        <taxon>Pentapetalae</taxon>
        <taxon>rosids</taxon>
        <taxon>malvids</taxon>
        <taxon>Brassicales</taxon>
        <taxon>Brassicaceae</taxon>
        <taxon>Brassiceae</taxon>
        <taxon>Brassica</taxon>
    </lineage>
</organism>
<dbReference type="InterPro" id="IPR056253">
    <property type="entry name" value="At2g29880-like_C"/>
</dbReference>
<dbReference type="Pfam" id="PF24769">
    <property type="entry name" value="At2g29880_C"/>
    <property type="match status" value="1"/>
</dbReference>
<gene>
    <name evidence="2" type="ORF">F2Q70_00011599</name>
</gene>
<evidence type="ECO:0000259" key="1">
    <source>
        <dbReference type="Pfam" id="PF24769"/>
    </source>
</evidence>
<protein>
    <recommendedName>
        <fullName evidence="1">At2g29880-like C-terminal domain-containing protein</fullName>
    </recommendedName>
</protein>
<reference evidence="2" key="1">
    <citation type="submission" date="2019-12" db="EMBL/GenBank/DDBJ databases">
        <title>Genome sequencing and annotation of Brassica cretica.</title>
        <authorList>
            <person name="Studholme D.J."/>
            <person name="Sarris P.F."/>
        </authorList>
    </citation>
    <scope>NUCLEOTIDE SEQUENCE</scope>
    <source>
        <strain evidence="2">PFS-102/07</strain>
        <tissue evidence="2">Leaf</tissue>
    </source>
</reference>
<dbReference type="EMBL" id="QGKY02000089">
    <property type="protein sequence ID" value="KAF2614497.1"/>
    <property type="molecule type" value="Genomic_DNA"/>
</dbReference>
<dbReference type="PANTHER" id="PTHR47864">
    <property type="entry name" value="TRANSMEMBRANE PROTEIN"/>
    <property type="match status" value="1"/>
</dbReference>
<comment type="caution">
    <text evidence="2">The sequence shown here is derived from an EMBL/GenBank/DDBJ whole genome shotgun (WGS) entry which is preliminary data.</text>
</comment>
<name>A0A3N6RCS7_BRACR</name>
<dbReference type="AlphaFoldDB" id="A0A3N6RCS7"/>
<sequence length="107" mass="12503">MIQKRWVKEAEEKANNVWDTIREIPDLDDDLRYEEMTLVHCLGMKSVLAPPPDLILQRTLDISLLFLLVLFWVPNFLFAENINISTNFEKLSGSLLIRSKSSYCPYQ</sequence>
<dbReference type="PANTHER" id="PTHR47864:SF8">
    <property type="entry name" value="MYB_SANT-LIKE DOMAIN-CONTAINING PROTEIN"/>
    <property type="match status" value="1"/>
</dbReference>
<evidence type="ECO:0000313" key="2">
    <source>
        <dbReference type="EMBL" id="KAF2614497.1"/>
    </source>
</evidence>
<accession>A0A3N6RCS7</accession>
<proteinExistence type="predicted"/>
<feature type="domain" description="At2g29880-like C-terminal" evidence="1">
    <location>
        <begin position="17"/>
        <end position="47"/>
    </location>
</feature>